<accession>A0A2S7DPF3</accession>
<dbReference type="AlphaFoldDB" id="A0A2S7DPF3"/>
<sequence length="85" mass="9839">MQLTFGDAEGLGKRKQTRREIFLSEMEKVVPWQQLLVLIARHDPVSGRPGRQPYALTTMLRIHLLQQWYALSDPAMEEALHEIPT</sequence>
<protein>
    <submittedName>
        <fullName evidence="2">IS5/IS1182 family transposase</fullName>
    </submittedName>
</protein>
<dbReference type="Pfam" id="PF05598">
    <property type="entry name" value="DUF772"/>
    <property type="match status" value="1"/>
</dbReference>
<evidence type="ECO:0000313" key="3">
    <source>
        <dbReference type="Proteomes" id="UP000239939"/>
    </source>
</evidence>
<dbReference type="PANTHER" id="PTHR35604">
    <property type="entry name" value="TRANSPOSASE INSH FOR INSERTION SEQUENCE ELEMENT IS5A-RELATED"/>
    <property type="match status" value="1"/>
</dbReference>
<dbReference type="EMBL" id="MDEJ01000399">
    <property type="protein sequence ID" value="PPU75718.1"/>
    <property type="molecule type" value="Genomic_DNA"/>
</dbReference>
<feature type="non-terminal residue" evidence="2">
    <location>
        <position position="85"/>
    </location>
</feature>
<gene>
    <name evidence="2" type="ORF">XpopCFBP1817_21010</name>
</gene>
<keyword evidence="3" id="KW-1185">Reference proteome</keyword>
<evidence type="ECO:0000259" key="1">
    <source>
        <dbReference type="Pfam" id="PF05598"/>
    </source>
</evidence>
<evidence type="ECO:0000313" key="2">
    <source>
        <dbReference type="EMBL" id="PPU75718.1"/>
    </source>
</evidence>
<proteinExistence type="predicted"/>
<dbReference type="Proteomes" id="UP000239939">
    <property type="component" value="Unassembled WGS sequence"/>
</dbReference>
<comment type="caution">
    <text evidence="2">The sequence shown here is derived from an EMBL/GenBank/DDBJ whole genome shotgun (WGS) entry which is preliminary data.</text>
</comment>
<feature type="domain" description="Transposase InsH N-terminal" evidence="1">
    <location>
        <begin position="16"/>
        <end position="83"/>
    </location>
</feature>
<dbReference type="RefSeq" id="WP_146090230.1">
    <property type="nucleotide sequence ID" value="NZ_MDEJ01000399.1"/>
</dbReference>
<name>A0A2S7DPF3_9XANT</name>
<dbReference type="InterPro" id="IPR008490">
    <property type="entry name" value="Transposase_InsH_N"/>
</dbReference>
<reference evidence="3" key="1">
    <citation type="submission" date="2016-08" db="EMBL/GenBank/DDBJ databases">
        <authorList>
            <person name="Merda D."/>
            <person name="Briand M."/>
            <person name="Taghouti G."/>
            <person name="Carrere S."/>
            <person name="Gouzy J."/>
            <person name="Portier P."/>
            <person name="Jacques M.-A."/>
            <person name="Fischer-Le Saux M."/>
        </authorList>
    </citation>
    <scope>NUCLEOTIDE SEQUENCE [LARGE SCALE GENOMIC DNA]</scope>
    <source>
        <strain evidence="3">CFBP1817</strain>
    </source>
</reference>
<organism evidence="2 3">
    <name type="scientific">Xanthomonas populi</name>
    <dbReference type="NCBI Taxonomy" id="53414"/>
    <lineage>
        <taxon>Bacteria</taxon>
        <taxon>Pseudomonadati</taxon>
        <taxon>Pseudomonadota</taxon>
        <taxon>Gammaproteobacteria</taxon>
        <taxon>Lysobacterales</taxon>
        <taxon>Lysobacteraceae</taxon>
        <taxon>Xanthomonas</taxon>
    </lineage>
</organism>
<dbReference type="PANTHER" id="PTHR35604:SF2">
    <property type="entry name" value="TRANSPOSASE INSH FOR INSERTION SEQUENCE ELEMENT IS5A-RELATED"/>
    <property type="match status" value="1"/>
</dbReference>